<feature type="transmembrane region" description="Helical" evidence="1">
    <location>
        <begin position="147"/>
        <end position="166"/>
    </location>
</feature>
<name>A0A0R2DTD4_9LACO</name>
<evidence type="ECO:0000256" key="1">
    <source>
        <dbReference type="SAM" id="Phobius"/>
    </source>
</evidence>
<feature type="transmembrane region" description="Helical" evidence="1">
    <location>
        <begin position="287"/>
        <end position="305"/>
    </location>
</feature>
<keyword evidence="1" id="KW-1133">Transmembrane helix</keyword>
<keyword evidence="1" id="KW-0472">Membrane</keyword>
<dbReference type="AlphaFoldDB" id="A0A0R2DTD4"/>
<dbReference type="EMBL" id="AYZL01000020">
    <property type="protein sequence ID" value="KRN03706.1"/>
    <property type="molecule type" value="Genomic_DNA"/>
</dbReference>
<feature type="transmembrane region" description="Helical" evidence="1">
    <location>
        <begin position="6"/>
        <end position="26"/>
    </location>
</feature>
<comment type="caution">
    <text evidence="2">The sequence shown here is derived from an EMBL/GenBank/DDBJ whole genome shotgun (WGS) entry which is preliminary data.</text>
</comment>
<feature type="transmembrane region" description="Helical" evidence="1">
    <location>
        <begin position="557"/>
        <end position="575"/>
    </location>
</feature>
<organism evidence="2 3">
    <name type="scientific">Holzapfeliella floricola DSM 23037 = JCM 16512</name>
    <dbReference type="NCBI Taxonomy" id="1423744"/>
    <lineage>
        <taxon>Bacteria</taxon>
        <taxon>Bacillati</taxon>
        <taxon>Bacillota</taxon>
        <taxon>Bacilli</taxon>
        <taxon>Lactobacillales</taxon>
        <taxon>Lactobacillaceae</taxon>
        <taxon>Holzapfeliella</taxon>
    </lineage>
</organism>
<keyword evidence="3" id="KW-1185">Reference proteome</keyword>
<reference evidence="2 3" key="1">
    <citation type="journal article" date="2015" name="Genome Announc.">
        <title>Expanding the biotechnology potential of lactobacilli through comparative genomics of 213 strains and associated genera.</title>
        <authorList>
            <person name="Sun Z."/>
            <person name="Harris H.M."/>
            <person name="McCann A."/>
            <person name="Guo C."/>
            <person name="Argimon S."/>
            <person name="Zhang W."/>
            <person name="Yang X."/>
            <person name="Jeffery I.B."/>
            <person name="Cooney J.C."/>
            <person name="Kagawa T.F."/>
            <person name="Liu W."/>
            <person name="Song Y."/>
            <person name="Salvetti E."/>
            <person name="Wrobel A."/>
            <person name="Rasinkangas P."/>
            <person name="Parkhill J."/>
            <person name="Rea M.C."/>
            <person name="O'Sullivan O."/>
            <person name="Ritari J."/>
            <person name="Douillard F.P."/>
            <person name="Paul Ross R."/>
            <person name="Yang R."/>
            <person name="Briner A.E."/>
            <person name="Felis G.E."/>
            <person name="de Vos W.M."/>
            <person name="Barrangou R."/>
            <person name="Klaenhammer T.R."/>
            <person name="Caufield P.W."/>
            <person name="Cui Y."/>
            <person name="Zhang H."/>
            <person name="O'Toole P.W."/>
        </authorList>
    </citation>
    <scope>NUCLEOTIDE SEQUENCE [LARGE SCALE GENOMIC DNA]</scope>
    <source>
        <strain evidence="2 3">DSM 23037</strain>
    </source>
</reference>
<accession>A0A0R2DTD4</accession>
<protein>
    <recommendedName>
        <fullName evidence="4">Membrane protein 6-pyruvoyl-tetrahydropterin synthase-related domain-containing protein</fullName>
    </recommendedName>
</protein>
<feature type="transmembrane region" description="Helical" evidence="1">
    <location>
        <begin position="115"/>
        <end position="135"/>
    </location>
</feature>
<evidence type="ECO:0008006" key="4">
    <source>
        <dbReference type="Google" id="ProtNLM"/>
    </source>
</evidence>
<feature type="transmembrane region" description="Helical" evidence="1">
    <location>
        <begin position="84"/>
        <end position="103"/>
    </location>
</feature>
<evidence type="ECO:0000313" key="3">
    <source>
        <dbReference type="Proteomes" id="UP000051378"/>
    </source>
</evidence>
<keyword evidence="1" id="KW-0812">Transmembrane</keyword>
<feature type="transmembrane region" description="Helical" evidence="1">
    <location>
        <begin position="47"/>
        <end position="72"/>
    </location>
</feature>
<feature type="transmembrane region" description="Helical" evidence="1">
    <location>
        <begin position="354"/>
        <end position="372"/>
    </location>
</feature>
<dbReference type="Proteomes" id="UP000051378">
    <property type="component" value="Unassembled WGS sequence"/>
</dbReference>
<feature type="transmembrane region" description="Helical" evidence="1">
    <location>
        <begin position="317"/>
        <end position="334"/>
    </location>
</feature>
<evidence type="ECO:0000313" key="2">
    <source>
        <dbReference type="EMBL" id="KRN03706.1"/>
    </source>
</evidence>
<dbReference type="PATRIC" id="fig|1423744.4.peg.834"/>
<proteinExistence type="predicted"/>
<feature type="transmembrane region" description="Helical" evidence="1">
    <location>
        <begin position="388"/>
        <end position="409"/>
    </location>
</feature>
<gene>
    <name evidence="2" type="ORF">FC86_GL000813</name>
</gene>
<feature type="transmembrane region" description="Helical" evidence="1">
    <location>
        <begin position="235"/>
        <end position="255"/>
    </location>
</feature>
<sequence>MIFIYLLIAISTTFFIYSMSHDSLMYGDDLRFHLSRAYELSQNNGRFSYINTYTFGSLGNMITAFYPSFLLYPLAFFLWLSHNFVLSTYFFLFIINLGTLLIADYSFRRIFQNQQWYRLGAVSFSILYYFANYRMNNIYIRFDLGELLAQAFLPAVIGGLIVFLTSKNENRRINWLLVFGFTGVALSHLLSIILVVITLFVLLLIQFCHLIYQYQTGYIEESRLRDFVLTIAKNTGFLLLLTSITWLPLVSHMLVLHDTLTMSFDQGEVYKSLDIIDFIQRNIDGSYFYNGWLLLLLIVIPIFLLFNKKAPFWTRSLSFFSIMMVLVQTTILPVDKIIPLLSKKLQFSWRFNELYFILIIWLTCWFIFIYLPKNQFYQQYDWIKKPNFFYAVTALLFAFTSINVINHWYSVSTNYAATLSKPTSMRKKLDNHNLAQELSVQPYVLDYLPQRTKSVINDLKKHMVMSTKANHLSQVSHAEYTTKLTLESNEFIFNIEDNRQGDYLFIPIIAYNHDYRVTVNNQETDFEISQEHVPYIKNPTDKSIEIRIKYVPAWYDWLGQVIFLLTLIGTAFIYLEKTSKKPYRLIKNP</sequence>